<comment type="caution">
    <text evidence="1">The sequence shown here is derived from an EMBL/GenBank/DDBJ whole genome shotgun (WGS) entry which is preliminary data.</text>
</comment>
<gene>
    <name evidence="1" type="ORF">S01H4_46246</name>
</gene>
<proteinExistence type="predicted"/>
<name>X1D2B3_9ZZZZ</name>
<organism evidence="1">
    <name type="scientific">marine sediment metagenome</name>
    <dbReference type="NCBI Taxonomy" id="412755"/>
    <lineage>
        <taxon>unclassified sequences</taxon>
        <taxon>metagenomes</taxon>
        <taxon>ecological metagenomes</taxon>
    </lineage>
</organism>
<feature type="non-terminal residue" evidence="1">
    <location>
        <position position="1"/>
    </location>
</feature>
<protein>
    <submittedName>
        <fullName evidence="1">Uncharacterized protein</fullName>
    </submittedName>
</protein>
<reference evidence="1" key="1">
    <citation type="journal article" date="2014" name="Front. Microbiol.">
        <title>High frequency of phylogenetically diverse reductive dehalogenase-homologous genes in deep subseafloor sedimentary metagenomes.</title>
        <authorList>
            <person name="Kawai M."/>
            <person name="Futagami T."/>
            <person name="Toyoda A."/>
            <person name="Takaki Y."/>
            <person name="Nishi S."/>
            <person name="Hori S."/>
            <person name="Arai W."/>
            <person name="Tsubouchi T."/>
            <person name="Morono Y."/>
            <person name="Uchiyama I."/>
            <person name="Ito T."/>
            <person name="Fujiyama A."/>
            <person name="Inagaki F."/>
            <person name="Takami H."/>
        </authorList>
    </citation>
    <scope>NUCLEOTIDE SEQUENCE</scope>
    <source>
        <strain evidence="1">Expedition CK06-06</strain>
    </source>
</reference>
<dbReference type="AlphaFoldDB" id="X1D2B3"/>
<sequence length="182" mass="19688">VLTDTALDSAASALADATTALGSTKIDDFLSGASIPSAKGYLLEGDDFINEVTLGVSVAERYAIFAQRAAEIAATFIAVAREHNSSGNGYVAEASGRIAEIDRHLGEADRYAAEAASRISDMDRYLGEADRYIAIAMQNLGLADKFKDDAIERRNEAWAIWRDPKQYIGDYTISSVRQQVTE</sequence>
<accession>X1D2B3</accession>
<dbReference type="EMBL" id="BART01025825">
    <property type="protein sequence ID" value="GAG90626.1"/>
    <property type="molecule type" value="Genomic_DNA"/>
</dbReference>
<evidence type="ECO:0000313" key="1">
    <source>
        <dbReference type="EMBL" id="GAG90626.1"/>
    </source>
</evidence>